<keyword evidence="2" id="KW-1133">Transmembrane helix</keyword>
<dbReference type="RefSeq" id="WP_042385539.1">
    <property type="nucleotide sequence ID" value="NZ_JXSU01000007.1"/>
</dbReference>
<dbReference type="EMBL" id="JXSU01000007">
    <property type="protein sequence ID" value="KIS23833.1"/>
    <property type="molecule type" value="Genomic_DNA"/>
</dbReference>
<feature type="compositionally biased region" description="Polar residues" evidence="1">
    <location>
        <begin position="118"/>
        <end position="131"/>
    </location>
</feature>
<protein>
    <submittedName>
        <fullName evidence="3">Uncharacterized protein</fullName>
    </submittedName>
</protein>
<dbReference type="AlphaFoldDB" id="A0A0D0ZZ36"/>
<gene>
    <name evidence="3" type="ORF">N495_09580</name>
</gene>
<name>A0A0D0ZZ36_CLOBO</name>
<accession>A0A0D0ZZ36</accession>
<proteinExistence type="predicted"/>
<dbReference type="Proteomes" id="UP000032250">
    <property type="component" value="Unassembled WGS sequence"/>
</dbReference>
<feature type="compositionally biased region" description="Low complexity" evidence="1">
    <location>
        <begin position="132"/>
        <end position="145"/>
    </location>
</feature>
<dbReference type="PATRIC" id="fig|1379739.3.peg.2276"/>
<evidence type="ECO:0000313" key="4">
    <source>
        <dbReference type="Proteomes" id="UP000032250"/>
    </source>
</evidence>
<reference evidence="3 4" key="1">
    <citation type="submission" date="2014-06" db="EMBL/GenBank/DDBJ databases">
        <title>Genome characterization of distinct group I Clostridium botulinum lineages.</title>
        <authorList>
            <person name="Giordani F."/>
            <person name="Anselmo A."/>
            <person name="Fillo S."/>
            <person name="Palozzi A.M."/>
            <person name="Fortunato A."/>
            <person name="Gentile B."/>
            <person name="Ciammaruconi A."/>
            <person name="Anniballi F."/>
            <person name="De Medici D."/>
            <person name="Lista F."/>
        </authorList>
    </citation>
    <scope>NUCLEOTIDE SEQUENCE [LARGE SCALE GENOMIC DNA]</scope>
    <source>
        <strain evidence="3 4">B2 450</strain>
    </source>
</reference>
<keyword evidence="2" id="KW-0472">Membrane</keyword>
<dbReference type="HOGENOM" id="CLU_1692406_0_0_9"/>
<organism evidence="3 4">
    <name type="scientific">Clostridium botulinum B2 450</name>
    <dbReference type="NCBI Taxonomy" id="1379739"/>
    <lineage>
        <taxon>Bacteria</taxon>
        <taxon>Bacillati</taxon>
        <taxon>Bacillota</taxon>
        <taxon>Clostridia</taxon>
        <taxon>Eubacteriales</taxon>
        <taxon>Clostridiaceae</taxon>
        <taxon>Clostridium</taxon>
    </lineage>
</organism>
<comment type="caution">
    <text evidence="3">The sequence shown here is derived from an EMBL/GenBank/DDBJ whole genome shotgun (WGS) entry which is preliminary data.</text>
</comment>
<dbReference type="OrthoDB" id="9952726at2"/>
<keyword evidence="2" id="KW-0812">Transmembrane</keyword>
<evidence type="ECO:0000256" key="1">
    <source>
        <dbReference type="SAM" id="MobiDB-lite"/>
    </source>
</evidence>
<feature type="region of interest" description="Disordered" evidence="1">
    <location>
        <begin position="118"/>
        <end position="148"/>
    </location>
</feature>
<evidence type="ECO:0000256" key="2">
    <source>
        <dbReference type="SAM" id="Phobius"/>
    </source>
</evidence>
<evidence type="ECO:0000313" key="3">
    <source>
        <dbReference type="EMBL" id="KIS23833.1"/>
    </source>
</evidence>
<sequence length="161" mass="18810">MKRLNIYRIVFIINLLILPAIILFNINLNNKVSLIEEEKNRLQLSFQNINSVKSIDCTYILEKLSENPYVSVKSIENEKNNIYVNLKYYGDNEDLKKFLSNVNSSKNFRSIKNLNMNTKKVKNSTNENNNKYGNESGEEVNNSYSNEEEKQVDIILQYVKS</sequence>
<feature type="transmembrane region" description="Helical" evidence="2">
    <location>
        <begin position="6"/>
        <end position="26"/>
    </location>
</feature>